<organism evidence="2 3">
    <name type="scientific">Streptomyces lacrimifluminis</name>
    <dbReference type="NCBI Taxonomy" id="1500077"/>
    <lineage>
        <taxon>Bacteria</taxon>
        <taxon>Bacillati</taxon>
        <taxon>Actinomycetota</taxon>
        <taxon>Actinomycetes</taxon>
        <taxon>Kitasatosporales</taxon>
        <taxon>Streptomycetaceae</taxon>
        <taxon>Streptomyces</taxon>
    </lineage>
</organism>
<protein>
    <submittedName>
        <fullName evidence="2">Uncharacterized protein</fullName>
    </submittedName>
</protein>
<gene>
    <name evidence="2" type="ORF">GCM10012282_36970</name>
</gene>
<comment type="caution">
    <text evidence="2">The sequence shown here is derived from an EMBL/GenBank/DDBJ whole genome shotgun (WGS) entry which is preliminary data.</text>
</comment>
<feature type="region of interest" description="Disordered" evidence="1">
    <location>
        <begin position="20"/>
        <end position="53"/>
    </location>
</feature>
<keyword evidence="3" id="KW-1185">Reference proteome</keyword>
<sequence>MFHGQSEHCAALLTTGRLCSRARPTSDGTGPQRHGAGCHSEHGATTHCRPGGTGRCPRPGLAVGVVRTARFLAHVFVLLSVVRQSVGEVRTVNVCLAEPTVWGVPAARGERVAMPSGPAVTGAVKQP</sequence>
<dbReference type="AlphaFoldDB" id="A0A917L242"/>
<accession>A0A917L242</accession>
<proteinExistence type="predicted"/>
<evidence type="ECO:0000313" key="3">
    <source>
        <dbReference type="Proteomes" id="UP000625682"/>
    </source>
</evidence>
<name>A0A917L242_9ACTN</name>
<reference evidence="2" key="1">
    <citation type="journal article" date="2014" name="Int. J. Syst. Evol. Microbiol.">
        <title>Complete genome sequence of Corynebacterium casei LMG S-19264T (=DSM 44701T), isolated from a smear-ripened cheese.</title>
        <authorList>
            <consortium name="US DOE Joint Genome Institute (JGI-PGF)"/>
            <person name="Walter F."/>
            <person name="Albersmeier A."/>
            <person name="Kalinowski J."/>
            <person name="Ruckert C."/>
        </authorList>
    </citation>
    <scope>NUCLEOTIDE SEQUENCE</scope>
    <source>
        <strain evidence="2">CGMCC 4.7272</strain>
    </source>
</reference>
<evidence type="ECO:0000256" key="1">
    <source>
        <dbReference type="SAM" id="MobiDB-lite"/>
    </source>
</evidence>
<evidence type="ECO:0000313" key="2">
    <source>
        <dbReference type="EMBL" id="GGJ36842.1"/>
    </source>
</evidence>
<reference evidence="2" key="2">
    <citation type="submission" date="2020-09" db="EMBL/GenBank/DDBJ databases">
        <authorList>
            <person name="Sun Q."/>
            <person name="Zhou Y."/>
        </authorList>
    </citation>
    <scope>NUCLEOTIDE SEQUENCE</scope>
    <source>
        <strain evidence="2">CGMCC 4.7272</strain>
    </source>
</reference>
<dbReference type="EMBL" id="BMMU01000011">
    <property type="protein sequence ID" value="GGJ36842.1"/>
    <property type="molecule type" value="Genomic_DNA"/>
</dbReference>
<dbReference type="Proteomes" id="UP000625682">
    <property type="component" value="Unassembled WGS sequence"/>
</dbReference>